<dbReference type="WBParaSite" id="ALUE_0002077001-mRNA-1">
    <property type="protein sequence ID" value="ALUE_0002077001-mRNA-1"/>
    <property type="gene ID" value="ALUE_0002077001"/>
</dbReference>
<name>A0A0M3IPU2_ASCLU</name>
<dbReference type="AlphaFoldDB" id="A0A0M3IPU2"/>
<organism evidence="1 2">
    <name type="scientific">Ascaris lumbricoides</name>
    <name type="common">Giant roundworm</name>
    <dbReference type="NCBI Taxonomy" id="6252"/>
    <lineage>
        <taxon>Eukaryota</taxon>
        <taxon>Metazoa</taxon>
        <taxon>Ecdysozoa</taxon>
        <taxon>Nematoda</taxon>
        <taxon>Chromadorea</taxon>
        <taxon>Rhabditida</taxon>
        <taxon>Spirurina</taxon>
        <taxon>Ascaridomorpha</taxon>
        <taxon>Ascaridoidea</taxon>
        <taxon>Ascarididae</taxon>
        <taxon>Ascaris</taxon>
    </lineage>
</organism>
<accession>A0A0M3IPU2</accession>
<proteinExistence type="predicted"/>
<evidence type="ECO:0000313" key="1">
    <source>
        <dbReference type="Proteomes" id="UP000036681"/>
    </source>
</evidence>
<sequence length="64" mass="7160">MFRGGEDQALLHPTIATGASGVEGLVGFWRNSTLEVKNLMRKECDVILECRGIIDRKADYLAFF</sequence>
<reference evidence="2" key="1">
    <citation type="submission" date="2017-02" db="UniProtKB">
        <authorList>
            <consortium name="WormBaseParasite"/>
        </authorList>
    </citation>
    <scope>IDENTIFICATION</scope>
</reference>
<keyword evidence="1" id="KW-1185">Reference proteome</keyword>
<dbReference type="Proteomes" id="UP000036681">
    <property type="component" value="Unplaced"/>
</dbReference>
<protein>
    <submittedName>
        <fullName evidence="2">DUF4743 domain-containing protein</fullName>
    </submittedName>
</protein>
<evidence type="ECO:0000313" key="2">
    <source>
        <dbReference type="WBParaSite" id="ALUE_0002077001-mRNA-1"/>
    </source>
</evidence>